<dbReference type="PANTHER" id="PTHR43649:SF17">
    <property type="entry name" value="ABC TRANSPORTER SOLUTE BINDING PROTEIN-SUGAR TRANSPORT"/>
    <property type="match status" value="1"/>
</dbReference>
<keyword evidence="4" id="KW-1185">Reference proteome</keyword>
<dbReference type="EMBL" id="JAELUP010000004">
    <property type="protein sequence ID" value="MBJ6360036.1"/>
    <property type="molecule type" value="Genomic_DNA"/>
</dbReference>
<organism evidence="3 4">
    <name type="scientific">Paenibacillus roseus</name>
    <dbReference type="NCBI Taxonomy" id="2798579"/>
    <lineage>
        <taxon>Bacteria</taxon>
        <taxon>Bacillati</taxon>
        <taxon>Bacillota</taxon>
        <taxon>Bacilli</taxon>
        <taxon>Bacillales</taxon>
        <taxon>Paenibacillaceae</taxon>
        <taxon>Paenibacillus</taxon>
    </lineage>
</organism>
<dbReference type="Gene3D" id="3.40.190.10">
    <property type="entry name" value="Periplasmic binding protein-like II"/>
    <property type="match status" value="2"/>
</dbReference>
<dbReference type="InterPro" id="IPR050490">
    <property type="entry name" value="Bact_solute-bd_prot1"/>
</dbReference>
<feature type="signal peptide" evidence="1">
    <location>
        <begin position="1"/>
        <end position="21"/>
    </location>
</feature>
<sequence length="510" mass="56735">MNKKSLIVTMLTILTVAMLLGACGGGKSSTAAPDSTGNKGSASAGTEGEKLKPYEVVIAFYGNDQADLQAVQDEMSKITEEKFNATVKLMPISLSAWAQQTNLMLAGNEKVDIILTSTLFNYASQVAKGQLKPLNELLDKYGEGIKSALDPYQLAASQIKGENYAVANVRDMAAYYGINMRKDLVDKYNIDITKIKTIQDLDAVFKIIKENEPDVVPLVSKNPGTAPFTAGYTTYDPLGGGIGVLPNYDNNLKVVDWFETKEYEEQLKLLRSWYEQGYILKDAATSKQDGRELVKAGKAFSFLSNMKPGSDQENSRRLGKEFVSAALTEAYMTTDLIDAVMWSIPKNSADPERAMMVLNLLYSDKDFYNLFAWGIENKHYIKKSDNVIDYPQGVDLKNIGYNFSTPYMFGNQFLSYTWSTEEPDIYKKIAEFNKTATRSKGLGFLFDVEQVKTEVAAVNNVTSEYRLGLETGTLDPVENLPKFIEKLKASGIDKIIAEKQKQLDEWAKTK</sequence>
<dbReference type="InterPro" id="IPR022627">
    <property type="entry name" value="DUF3502"/>
</dbReference>
<dbReference type="RefSeq" id="WP_199017563.1">
    <property type="nucleotide sequence ID" value="NZ_JAELUP010000004.1"/>
</dbReference>
<dbReference type="Proteomes" id="UP000640274">
    <property type="component" value="Unassembled WGS sequence"/>
</dbReference>
<name>A0A934J390_9BACL</name>
<keyword evidence="1" id="KW-0732">Signal</keyword>
<evidence type="ECO:0000313" key="4">
    <source>
        <dbReference type="Proteomes" id="UP000640274"/>
    </source>
</evidence>
<proteinExistence type="predicted"/>
<evidence type="ECO:0000256" key="1">
    <source>
        <dbReference type="SAM" id="SignalP"/>
    </source>
</evidence>
<comment type="caution">
    <text evidence="3">The sequence shown here is derived from an EMBL/GenBank/DDBJ whole genome shotgun (WGS) entry which is preliminary data.</text>
</comment>
<evidence type="ECO:0000259" key="2">
    <source>
        <dbReference type="Pfam" id="PF12010"/>
    </source>
</evidence>
<feature type="domain" description="DUF3502" evidence="2">
    <location>
        <begin position="442"/>
        <end position="508"/>
    </location>
</feature>
<gene>
    <name evidence="3" type="ORF">JFN88_01710</name>
</gene>
<dbReference type="Pfam" id="PF12010">
    <property type="entry name" value="DUF3502"/>
    <property type="match status" value="1"/>
</dbReference>
<accession>A0A934J390</accession>
<protein>
    <submittedName>
        <fullName evidence="3">ABC transporter substrate-binding protein</fullName>
    </submittedName>
</protein>
<evidence type="ECO:0000313" key="3">
    <source>
        <dbReference type="EMBL" id="MBJ6360036.1"/>
    </source>
</evidence>
<dbReference type="AlphaFoldDB" id="A0A934J390"/>
<dbReference type="PANTHER" id="PTHR43649">
    <property type="entry name" value="ARABINOSE-BINDING PROTEIN-RELATED"/>
    <property type="match status" value="1"/>
</dbReference>
<dbReference type="SUPFAM" id="SSF53850">
    <property type="entry name" value="Periplasmic binding protein-like II"/>
    <property type="match status" value="1"/>
</dbReference>
<feature type="chain" id="PRO_5039674493" evidence="1">
    <location>
        <begin position="22"/>
        <end position="510"/>
    </location>
</feature>
<dbReference type="PROSITE" id="PS51257">
    <property type="entry name" value="PROKAR_LIPOPROTEIN"/>
    <property type="match status" value="1"/>
</dbReference>
<reference evidence="3" key="1">
    <citation type="submission" date="2020-12" db="EMBL/GenBank/DDBJ databases">
        <authorList>
            <person name="Huq M.A."/>
        </authorList>
    </citation>
    <scope>NUCLEOTIDE SEQUENCE</scope>
    <source>
        <strain evidence="3">MAHUQ-46</strain>
    </source>
</reference>